<organism evidence="3 4">
    <name type="scientific">Microlunatus kandeliicorticis</name>
    <dbReference type="NCBI Taxonomy" id="1759536"/>
    <lineage>
        <taxon>Bacteria</taxon>
        <taxon>Bacillati</taxon>
        <taxon>Actinomycetota</taxon>
        <taxon>Actinomycetes</taxon>
        <taxon>Propionibacteriales</taxon>
        <taxon>Propionibacteriaceae</taxon>
        <taxon>Microlunatus</taxon>
    </lineage>
</organism>
<dbReference type="PANTHER" id="PTHR18964:SF149">
    <property type="entry name" value="BIFUNCTIONAL UDP-N-ACETYLGLUCOSAMINE 2-EPIMERASE_N-ACETYLMANNOSAMINE KINASE"/>
    <property type="match status" value="1"/>
</dbReference>
<dbReference type="RefSeq" id="WP_182559008.1">
    <property type="nucleotide sequence ID" value="NZ_JACGWT010000002.1"/>
</dbReference>
<dbReference type="InterPro" id="IPR036388">
    <property type="entry name" value="WH-like_DNA-bd_sf"/>
</dbReference>
<dbReference type="InterPro" id="IPR049874">
    <property type="entry name" value="ROK_cs"/>
</dbReference>
<gene>
    <name evidence="3" type="ORF">FHX74_000972</name>
</gene>
<dbReference type="SUPFAM" id="SSF53067">
    <property type="entry name" value="Actin-like ATPase domain"/>
    <property type="match status" value="1"/>
</dbReference>
<dbReference type="AlphaFoldDB" id="A0A7W3IQH1"/>
<feature type="domain" description="HTH marR-type" evidence="2">
    <location>
        <begin position="23"/>
        <end position="71"/>
    </location>
</feature>
<evidence type="ECO:0000313" key="4">
    <source>
        <dbReference type="Proteomes" id="UP000523079"/>
    </source>
</evidence>
<dbReference type="Pfam" id="PF00480">
    <property type="entry name" value="ROK"/>
    <property type="match status" value="1"/>
</dbReference>
<keyword evidence="4" id="KW-1185">Reference proteome</keyword>
<dbReference type="Gene3D" id="1.10.10.10">
    <property type="entry name" value="Winged helix-like DNA-binding domain superfamily/Winged helix DNA-binding domain"/>
    <property type="match status" value="1"/>
</dbReference>
<dbReference type="Proteomes" id="UP000523079">
    <property type="component" value="Unassembled WGS sequence"/>
</dbReference>
<dbReference type="GO" id="GO:0016301">
    <property type="term" value="F:kinase activity"/>
    <property type="evidence" value="ECO:0007669"/>
    <property type="project" value="UniProtKB-KW"/>
</dbReference>
<accession>A0A7W3IQH1</accession>
<dbReference type="PROSITE" id="PS01125">
    <property type="entry name" value="ROK"/>
    <property type="match status" value="1"/>
</dbReference>
<dbReference type="InterPro" id="IPR000600">
    <property type="entry name" value="ROK"/>
</dbReference>
<comment type="caution">
    <text evidence="3">The sequence shown here is derived from an EMBL/GenBank/DDBJ whole genome shotgun (WGS) entry which is preliminary data.</text>
</comment>
<sequence>MRSLEARPPQRRAASQLRMGDFNQTVILDVIRQSRDGISRVELAEVTGLSAQSVTNIVRSLIGAGLIREGSRTQIGRGAPRTLLNLDPRGQYAIGIHLDPALISYVVLDLRGDTVAVVRRPLGDRPDPGHTVEAMGREVERLISTQRLPRTRISGVGIAVPGRVDVETGVVIDPPLLEGWERVPLRDALTDRLGLRVLLDKDVLASAAGERWAGRVNSRNFVFLYLGTGLGAGLVIDDEVVRGTSSNVGEIGHITVGSGLPGCACGRDGCVGDASQPRFVVAEAIEAGLLPAGIDLDNRTATEDALVDLVTIAVQGDPVARAIMDRLAERLGKAAQDIVNLLDLDHVVLGGPHWPLLRPFFGEVYAEDLRRNFMNRRVHQVTVVGSALGEHAGAVGAASLVLDHTFSTNPSVLLAG</sequence>
<dbReference type="InterPro" id="IPR043129">
    <property type="entry name" value="ATPase_NBD"/>
</dbReference>
<dbReference type="EMBL" id="JACGWT010000002">
    <property type="protein sequence ID" value="MBA8793367.1"/>
    <property type="molecule type" value="Genomic_DNA"/>
</dbReference>
<dbReference type="Pfam" id="PF12802">
    <property type="entry name" value="MarR_2"/>
    <property type="match status" value="1"/>
</dbReference>
<comment type="similarity">
    <text evidence="1">Belongs to the ROK (NagC/XylR) family.</text>
</comment>
<dbReference type="InterPro" id="IPR036390">
    <property type="entry name" value="WH_DNA-bd_sf"/>
</dbReference>
<name>A0A7W3IQH1_9ACTN</name>
<evidence type="ECO:0000256" key="1">
    <source>
        <dbReference type="ARBA" id="ARBA00006479"/>
    </source>
</evidence>
<evidence type="ECO:0000313" key="3">
    <source>
        <dbReference type="EMBL" id="MBA8793367.1"/>
    </source>
</evidence>
<dbReference type="Gene3D" id="3.30.420.40">
    <property type="match status" value="2"/>
</dbReference>
<dbReference type="PANTHER" id="PTHR18964">
    <property type="entry name" value="ROK (REPRESSOR, ORF, KINASE) FAMILY"/>
    <property type="match status" value="1"/>
</dbReference>
<keyword evidence="3" id="KW-0418">Kinase</keyword>
<evidence type="ECO:0000259" key="2">
    <source>
        <dbReference type="Pfam" id="PF12802"/>
    </source>
</evidence>
<reference evidence="3 4" key="1">
    <citation type="submission" date="2020-07" db="EMBL/GenBank/DDBJ databases">
        <title>Sequencing the genomes of 1000 actinobacteria strains.</title>
        <authorList>
            <person name="Klenk H.-P."/>
        </authorList>
    </citation>
    <scope>NUCLEOTIDE SEQUENCE [LARGE SCALE GENOMIC DNA]</scope>
    <source>
        <strain evidence="3 4">DSM 100723</strain>
    </source>
</reference>
<proteinExistence type="inferred from homology"/>
<keyword evidence="3" id="KW-0808">Transferase</keyword>
<dbReference type="GO" id="GO:0003700">
    <property type="term" value="F:DNA-binding transcription factor activity"/>
    <property type="evidence" value="ECO:0007669"/>
    <property type="project" value="InterPro"/>
</dbReference>
<protein>
    <submittedName>
        <fullName evidence="3">Putative NBD/HSP70 family sugar kinase</fullName>
    </submittedName>
</protein>
<dbReference type="SUPFAM" id="SSF46785">
    <property type="entry name" value="Winged helix' DNA-binding domain"/>
    <property type="match status" value="1"/>
</dbReference>
<dbReference type="InterPro" id="IPR000835">
    <property type="entry name" value="HTH_MarR-typ"/>
</dbReference>